<sequence>MEGVMTLKDGATSALKGKGCQIVMKTRAIYQDAWRSATRIVAASDRYLVKTRLYLAVEQDVLMASMETNVKHLVVPVSMATSAHKDAAEPARTDTAIT</sequence>
<proteinExistence type="predicted"/>
<dbReference type="EMBL" id="BMAT01004691">
    <property type="protein sequence ID" value="GFR78178.1"/>
    <property type="molecule type" value="Genomic_DNA"/>
</dbReference>
<accession>A0AAV4FXY4</accession>
<dbReference type="Proteomes" id="UP000762676">
    <property type="component" value="Unassembled WGS sequence"/>
</dbReference>
<name>A0AAV4FXY4_9GAST</name>
<comment type="caution">
    <text evidence="1">The sequence shown here is derived from an EMBL/GenBank/DDBJ whole genome shotgun (WGS) entry which is preliminary data.</text>
</comment>
<protein>
    <submittedName>
        <fullName evidence="1">Uncharacterized protein</fullName>
    </submittedName>
</protein>
<reference evidence="1 2" key="1">
    <citation type="journal article" date="2021" name="Elife">
        <title>Chloroplast acquisition without the gene transfer in kleptoplastic sea slugs, Plakobranchus ocellatus.</title>
        <authorList>
            <person name="Maeda T."/>
            <person name="Takahashi S."/>
            <person name="Yoshida T."/>
            <person name="Shimamura S."/>
            <person name="Takaki Y."/>
            <person name="Nagai Y."/>
            <person name="Toyoda A."/>
            <person name="Suzuki Y."/>
            <person name="Arimoto A."/>
            <person name="Ishii H."/>
            <person name="Satoh N."/>
            <person name="Nishiyama T."/>
            <person name="Hasebe M."/>
            <person name="Maruyama T."/>
            <person name="Minagawa J."/>
            <person name="Obokata J."/>
            <person name="Shigenobu S."/>
        </authorList>
    </citation>
    <scope>NUCLEOTIDE SEQUENCE [LARGE SCALE GENOMIC DNA]</scope>
</reference>
<gene>
    <name evidence="1" type="ORF">ElyMa_002254600</name>
</gene>
<dbReference type="AlphaFoldDB" id="A0AAV4FXY4"/>
<organism evidence="1 2">
    <name type="scientific">Elysia marginata</name>
    <dbReference type="NCBI Taxonomy" id="1093978"/>
    <lineage>
        <taxon>Eukaryota</taxon>
        <taxon>Metazoa</taxon>
        <taxon>Spiralia</taxon>
        <taxon>Lophotrochozoa</taxon>
        <taxon>Mollusca</taxon>
        <taxon>Gastropoda</taxon>
        <taxon>Heterobranchia</taxon>
        <taxon>Euthyneura</taxon>
        <taxon>Panpulmonata</taxon>
        <taxon>Sacoglossa</taxon>
        <taxon>Placobranchoidea</taxon>
        <taxon>Plakobranchidae</taxon>
        <taxon>Elysia</taxon>
    </lineage>
</organism>
<keyword evidence="2" id="KW-1185">Reference proteome</keyword>
<evidence type="ECO:0000313" key="1">
    <source>
        <dbReference type="EMBL" id="GFR78178.1"/>
    </source>
</evidence>
<evidence type="ECO:0000313" key="2">
    <source>
        <dbReference type="Proteomes" id="UP000762676"/>
    </source>
</evidence>